<keyword evidence="10" id="KW-1185">Reference proteome</keyword>
<dbReference type="EMBL" id="AVBC01000039">
    <property type="protein sequence ID" value="ERL49766.1"/>
    <property type="molecule type" value="Genomic_DNA"/>
</dbReference>
<dbReference type="Gene3D" id="2.60.40.3110">
    <property type="match status" value="1"/>
</dbReference>
<dbReference type="Pfam" id="PF00577">
    <property type="entry name" value="Usher"/>
    <property type="match status" value="1"/>
</dbReference>
<dbReference type="PATRIC" id="fig|1178482.3.peg.2862"/>
<feature type="chain" id="PRO_5009977307" description="PapC-like C-terminal domain-containing protein" evidence="8">
    <location>
        <begin position="30"/>
        <end position="668"/>
    </location>
</feature>
<dbReference type="KEGG" id="hhu:AR456_02765"/>
<dbReference type="AlphaFoldDB" id="W1N3M9"/>
<sequence length="668" mass="73221">MAYSAQDAFPWQWLRAACLLLLFSGTARADTPPNTPPEQPVSLAQELLTYPSPSSRPSMRLPKQALARDQGVTASFLSYDFNTNQSRKPDHSGLQRYNLNYTAGFNAGAWRLRHQANAKLQESHKTYDVINSYAQHDLQQFNSRLTLGQYSTPGDLFDGVDFSGMQLRSDEQMRPESQRGYAPVVRGIARTSATVTIRQQGSVIYETTVSPGEFVIDDLIAPEASGDLEVMVNEADGSNHRFSVPYLSEVDLMRPGTSSYSFSLGRLRQQQHIIGPWFGQSTWRQGLNNYASLYTGGILADGYGALVVGSATATPFGAVSADITSSSASNMLSDDGTYSTMQGESYRFGYSHHLDSTDTSFALAAYRFSNEDYVSLEDFAWDEDADDNERERDRFQLTISQPVGDWGQLDLSGTDRRYWGNDSKITTYQLGYQRDFNWGNLYLSAGQNIEDDQPSSLYLASVRVPLGLAGQTPDLTTSASFGDDEQPRLRARIGDDIGPEQRVNYQAHASVVGAEGTQLDDYGASLKWNTPATLFGANFSHEDNGTQQYNASLSGTMLAHSGGLVLSPERGDTMVLITPQSRSGKMATGPDHHYIKASSNALLAGLTPYQANSIKLETTTEDQWHTTTRDIVPTQGAIIVVSAADYPQPTLDLYEQVSADTAAEEGGS</sequence>
<dbReference type="Gene3D" id="2.60.40.2610">
    <property type="entry name" value="Outer membrane usher protein FimD, plug domain"/>
    <property type="match status" value="1"/>
</dbReference>
<comment type="subcellular location">
    <subcellularLocation>
        <location evidence="1">Cell outer membrane</location>
        <topology evidence="1">Multi-pass membrane protein</topology>
    </subcellularLocation>
</comment>
<dbReference type="STRING" id="1178482.AR456_02765"/>
<evidence type="ECO:0008006" key="11">
    <source>
        <dbReference type="Google" id="ProtNLM"/>
    </source>
</evidence>
<evidence type="ECO:0000256" key="7">
    <source>
        <dbReference type="ARBA" id="ARBA00023237"/>
    </source>
</evidence>
<dbReference type="FunFam" id="2.60.40.3110:FF:000001">
    <property type="entry name" value="Putative fimbrial outer membrane usher"/>
    <property type="match status" value="1"/>
</dbReference>
<keyword evidence="6" id="KW-0472">Membrane</keyword>
<gene>
    <name evidence="9" type="ORF">BJB45_01210</name>
</gene>
<dbReference type="InterPro" id="IPR042186">
    <property type="entry name" value="FimD_plug_dom"/>
</dbReference>
<dbReference type="RefSeq" id="WP_021819812.1">
    <property type="nucleotide sequence ID" value="NZ_AVBC01000039.1"/>
</dbReference>
<dbReference type="eggNOG" id="COG3188">
    <property type="taxonomic scope" value="Bacteria"/>
</dbReference>
<dbReference type="Proteomes" id="UP000019113">
    <property type="component" value="Unassembled WGS sequence"/>
</dbReference>
<evidence type="ECO:0000256" key="1">
    <source>
        <dbReference type="ARBA" id="ARBA00004571"/>
    </source>
</evidence>
<evidence type="ECO:0000256" key="4">
    <source>
        <dbReference type="ARBA" id="ARBA00022692"/>
    </source>
</evidence>
<dbReference type="OrthoDB" id="6554712at2"/>
<evidence type="ECO:0000256" key="8">
    <source>
        <dbReference type="SAM" id="SignalP"/>
    </source>
</evidence>
<dbReference type="GO" id="GO:0015473">
    <property type="term" value="F:fimbrial usher porin activity"/>
    <property type="evidence" value="ECO:0007669"/>
    <property type="project" value="InterPro"/>
</dbReference>
<evidence type="ECO:0000313" key="10">
    <source>
        <dbReference type="Proteomes" id="UP000019113"/>
    </source>
</evidence>
<keyword evidence="7" id="KW-0998">Cell outer membrane</keyword>
<dbReference type="GO" id="GO:0009297">
    <property type="term" value="P:pilus assembly"/>
    <property type="evidence" value="ECO:0007669"/>
    <property type="project" value="InterPro"/>
</dbReference>
<evidence type="ECO:0000313" key="9">
    <source>
        <dbReference type="EMBL" id="ERL49766.1"/>
    </source>
</evidence>
<name>W1N3M9_9GAMM</name>
<comment type="similarity">
    <text evidence="2">Belongs to the fimbrial export usher family.</text>
</comment>
<dbReference type="PANTHER" id="PTHR30451">
    <property type="entry name" value="OUTER MEMBRANE USHER PROTEIN"/>
    <property type="match status" value="1"/>
</dbReference>
<dbReference type="InterPro" id="IPR000015">
    <property type="entry name" value="Fimb_usher"/>
</dbReference>
<evidence type="ECO:0000256" key="2">
    <source>
        <dbReference type="ARBA" id="ARBA00008064"/>
    </source>
</evidence>
<proteinExistence type="inferred from homology"/>
<evidence type="ECO:0000256" key="3">
    <source>
        <dbReference type="ARBA" id="ARBA00022448"/>
    </source>
</evidence>
<reference evidence="9 10" key="1">
    <citation type="submission" date="2013-08" db="EMBL/GenBank/DDBJ databases">
        <title>draft genome of Halomonas huanghegensis, strain BJGMM-B45T.</title>
        <authorList>
            <person name="Miao C."/>
            <person name="Wan Y."/>
            <person name="Jin W."/>
        </authorList>
    </citation>
    <scope>NUCLEOTIDE SEQUENCE [LARGE SCALE GENOMIC DNA]</scope>
    <source>
        <strain evidence="9 10">BJGMM-B45</strain>
    </source>
</reference>
<keyword evidence="3" id="KW-0813">Transport</keyword>
<dbReference type="GO" id="GO:0009279">
    <property type="term" value="C:cell outer membrane"/>
    <property type="evidence" value="ECO:0007669"/>
    <property type="project" value="UniProtKB-SubCell"/>
</dbReference>
<organism evidence="9 10">
    <name type="scientific">Halomonas huangheensis</name>
    <dbReference type="NCBI Taxonomy" id="1178482"/>
    <lineage>
        <taxon>Bacteria</taxon>
        <taxon>Pseudomonadati</taxon>
        <taxon>Pseudomonadota</taxon>
        <taxon>Gammaproteobacteria</taxon>
        <taxon>Oceanospirillales</taxon>
        <taxon>Halomonadaceae</taxon>
        <taxon>Halomonas</taxon>
    </lineage>
</organism>
<accession>W1N3M9</accession>
<feature type="signal peptide" evidence="8">
    <location>
        <begin position="1"/>
        <end position="29"/>
    </location>
</feature>
<keyword evidence="5 8" id="KW-0732">Signal</keyword>
<dbReference type="PANTHER" id="PTHR30451:SF5">
    <property type="entry name" value="SLR0019 PROTEIN"/>
    <property type="match status" value="1"/>
</dbReference>
<evidence type="ECO:0000256" key="5">
    <source>
        <dbReference type="ARBA" id="ARBA00022729"/>
    </source>
</evidence>
<keyword evidence="4" id="KW-0812">Transmembrane</keyword>
<comment type="caution">
    <text evidence="9">The sequence shown here is derived from an EMBL/GenBank/DDBJ whole genome shotgun (WGS) entry which is preliminary data.</text>
</comment>
<protein>
    <recommendedName>
        <fullName evidence="11">PapC-like C-terminal domain-containing protein</fullName>
    </recommendedName>
</protein>
<evidence type="ECO:0000256" key="6">
    <source>
        <dbReference type="ARBA" id="ARBA00023136"/>
    </source>
</evidence>